<name>A0ABY8EJC2_9FIRM</name>
<dbReference type="InterPro" id="IPR025365">
    <property type="entry name" value="DUF4269"/>
</dbReference>
<dbReference type="Pfam" id="PF14091">
    <property type="entry name" value="DUF4269"/>
    <property type="match status" value="1"/>
</dbReference>
<evidence type="ECO:0000313" key="2">
    <source>
        <dbReference type="Proteomes" id="UP001222800"/>
    </source>
</evidence>
<protein>
    <submittedName>
        <fullName evidence="1">DUF4269 domain-containing protein</fullName>
    </submittedName>
</protein>
<accession>A0ABY8EJC2</accession>
<reference evidence="1 2" key="1">
    <citation type="submission" date="2023-03" db="EMBL/GenBank/DDBJ databases">
        <title>Complete genome sequence of Tepidibacter sp. SWIR-1, isolated from a deep-sea hydrothermal vent.</title>
        <authorList>
            <person name="Li X."/>
        </authorList>
    </citation>
    <scope>NUCLEOTIDE SEQUENCE [LARGE SCALE GENOMIC DNA]</scope>
    <source>
        <strain evidence="1 2">SWIR-1</strain>
    </source>
</reference>
<sequence>MIKINKDFKDIEYLKEGNTRKQRSYEILKKINIFNLLSKYNPILVGTIPIDIDIENSDLDIVCKVEDFRKFEELLIKEFSKYKEFKVTYKASSRVIICNFKVENMEIEIYGSKLDTDKTNSYRHMIIEYRLLNLLGDDFKAKIIDLKKQGLKTEPAFSQILKLKGNPYEELLLFEQYDDEKLLEKMDKSKVTFSFD</sequence>
<proteinExistence type="predicted"/>
<keyword evidence="2" id="KW-1185">Reference proteome</keyword>
<evidence type="ECO:0000313" key="1">
    <source>
        <dbReference type="EMBL" id="WFD11884.1"/>
    </source>
</evidence>
<dbReference type="EMBL" id="CP120733">
    <property type="protein sequence ID" value="WFD11884.1"/>
    <property type="molecule type" value="Genomic_DNA"/>
</dbReference>
<dbReference type="Proteomes" id="UP001222800">
    <property type="component" value="Chromosome"/>
</dbReference>
<gene>
    <name evidence="1" type="ORF">P4S50_07355</name>
</gene>
<dbReference type="RefSeq" id="WP_277734096.1">
    <property type="nucleotide sequence ID" value="NZ_CP120733.1"/>
</dbReference>
<organism evidence="1 2">
    <name type="scientific">Tepidibacter hydrothermalis</name>
    <dbReference type="NCBI Taxonomy" id="3036126"/>
    <lineage>
        <taxon>Bacteria</taxon>
        <taxon>Bacillati</taxon>
        <taxon>Bacillota</taxon>
        <taxon>Clostridia</taxon>
        <taxon>Peptostreptococcales</taxon>
        <taxon>Peptostreptococcaceae</taxon>
        <taxon>Tepidibacter</taxon>
    </lineage>
</organism>